<dbReference type="KEGG" id="mpro:BJP34_08445"/>
<feature type="transmembrane region" description="Helical" evidence="1">
    <location>
        <begin position="6"/>
        <end position="25"/>
    </location>
</feature>
<keyword evidence="1" id="KW-1133">Transmembrane helix</keyword>
<dbReference type="STRING" id="1458985.BJP34_08445"/>
<keyword evidence="1" id="KW-0472">Membrane</keyword>
<dbReference type="EMBL" id="CP017599">
    <property type="protein sequence ID" value="AOW99478.1"/>
    <property type="molecule type" value="Genomic_DNA"/>
</dbReference>
<evidence type="ECO:0000313" key="2">
    <source>
        <dbReference type="EMBL" id="AOW99478.1"/>
    </source>
</evidence>
<dbReference type="OrthoDB" id="528201at2"/>
<dbReference type="RefSeq" id="WP_070391961.1">
    <property type="nucleotide sequence ID" value="NZ_CP017599.1"/>
</dbReference>
<organism evidence="2 3">
    <name type="scientific">Moorena producens PAL-8-15-08-1</name>
    <dbReference type="NCBI Taxonomy" id="1458985"/>
    <lineage>
        <taxon>Bacteria</taxon>
        <taxon>Bacillati</taxon>
        <taxon>Cyanobacteriota</taxon>
        <taxon>Cyanophyceae</taxon>
        <taxon>Coleofasciculales</taxon>
        <taxon>Coleofasciculaceae</taxon>
        <taxon>Moorena</taxon>
    </lineage>
</organism>
<reference evidence="3" key="1">
    <citation type="submission" date="2016-10" db="EMBL/GenBank/DDBJ databases">
        <title>Comparative genomics uncovers the prolific and rare metabolic potential of the cyanobacterial genus Moorea.</title>
        <authorList>
            <person name="Leao T."/>
            <person name="Castelao G."/>
            <person name="Korobeynikov A."/>
            <person name="Monroe E.A."/>
            <person name="Podell S."/>
            <person name="Glukhov E."/>
            <person name="Allen E."/>
            <person name="Gerwick W.H."/>
            <person name="Gerwick L."/>
        </authorList>
    </citation>
    <scope>NUCLEOTIDE SEQUENCE [LARGE SCALE GENOMIC DNA]</scope>
    <source>
        <strain evidence="3">PAL-8-15-08-1</strain>
    </source>
</reference>
<evidence type="ECO:0000313" key="3">
    <source>
        <dbReference type="Proteomes" id="UP000177870"/>
    </source>
</evidence>
<accession>A0A1D8TP84</accession>
<proteinExistence type="predicted"/>
<dbReference type="AlphaFoldDB" id="A0A1D8TP84"/>
<evidence type="ECO:0000256" key="1">
    <source>
        <dbReference type="SAM" id="Phobius"/>
    </source>
</evidence>
<keyword evidence="1" id="KW-0812">Transmembrane</keyword>
<protein>
    <submittedName>
        <fullName evidence="2">Uncharacterized protein</fullName>
    </submittedName>
</protein>
<gene>
    <name evidence="2" type="ORF">BJP34_08445</name>
</gene>
<sequence length="204" mass="23361">MDNDQNLLILTIYIIGVTYVLYKAFQEIDKLITVKVDSDAINQELEKHNLNDFMEVNFGFDPSYKLDDLKDLKLSVKNKTNENPVYIEIDWDKSIITDLGNNARPMVWVNSGDMEEAPKSQDVGKIRPGQNCEFKLSDEKIKDALFPEKDLKKAIKNGGQFNLQLLFNIFEPNTGKSSSCYLPCRFTPIKVHWTQAIVLALQPQ</sequence>
<name>A0A1D8TP84_9CYAN</name>
<dbReference type="Proteomes" id="UP000177870">
    <property type="component" value="Chromosome"/>
</dbReference>